<dbReference type="InterPro" id="IPR001810">
    <property type="entry name" value="F-box_dom"/>
</dbReference>
<accession>A0AAV1CBH3</accession>
<dbReference type="InterPro" id="IPR036047">
    <property type="entry name" value="F-box-like_dom_sf"/>
</dbReference>
<name>A0AAV1CBH3_OLDCO</name>
<dbReference type="InterPro" id="IPR050796">
    <property type="entry name" value="SCF_F-box_component"/>
</dbReference>
<dbReference type="PANTHER" id="PTHR31672">
    <property type="entry name" value="BNACNNG10540D PROTEIN"/>
    <property type="match status" value="1"/>
</dbReference>
<proteinExistence type="predicted"/>
<sequence>MAGIRARGSETAVDDEDPIYGDVLEEILSHVPLIDLIPALQVSKSWNQAVHASLRCRNPPKPWLILHTQSARHPYAAVSTHAYDPRSHVWMKISQPSSENPSPLRSSNSNFLYMFPPSINLTFSVDPLTLSWHKAGPATTCRLDPIVAKVGESVVVAGGAYDFEDDPLAVEIYDTKSREWRKTESMPEGLKGSSSSTWLSVAATDEKLFLMKKHSGIFHCFDLQSNSWSSLGNIRPDPRCFYSVIGRILEDDRLIVVGLTRDVDEKAEKVKIWEVVTCDHSFEYSFREIGEMPPAMLKKLKGESPIDICIGGSFVYIYKPDDVAELVVCEVVNGGACNWGSLSNPVATGDARLSEKVTLTCVDVKLDELRRCLSRKIEYVNLDFR</sequence>
<evidence type="ECO:0000259" key="1">
    <source>
        <dbReference type="Pfam" id="PF00646"/>
    </source>
</evidence>
<dbReference type="EMBL" id="OX459119">
    <property type="protein sequence ID" value="CAI9092954.1"/>
    <property type="molecule type" value="Genomic_DNA"/>
</dbReference>
<gene>
    <name evidence="2" type="ORF">OLC1_LOCUS4493</name>
</gene>
<dbReference type="Gene3D" id="2.120.10.80">
    <property type="entry name" value="Kelch-type beta propeller"/>
    <property type="match status" value="1"/>
</dbReference>
<feature type="domain" description="F-box" evidence="1">
    <location>
        <begin position="22"/>
        <end position="51"/>
    </location>
</feature>
<evidence type="ECO:0000313" key="3">
    <source>
        <dbReference type="Proteomes" id="UP001161247"/>
    </source>
</evidence>
<dbReference type="Pfam" id="PF00646">
    <property type="entry name" value="F-box"/>
    <property type="match status" value="1"/>
</dbReference>
<dbReference type="Pfam" id="PF07646">
    <property type="entry name" value="Kelch_2"/>
    <property type="match status" value="1"/>
</dbReference>
<dbReference type="AlphaFoldDB" id="A0AAV1CBH3"/>
<dbReference type="CDD" id="cd09917">
    <property type="entry name" value="F-box_SF"/>
    <property type="match status" value="1"/>
</dbReference>
<dbReference type="InterPro" id="IPR011498">
    <property type="entry name" value="Kelch_2"/>
</dbReference>
<dbReference type="InterPro" id="IPR015915">
    <property type="entry name" value="Kelch-typ_b-propeller"/>
</dbReference>
<reference evidence="2" key="1">
    <citation type="submission" date="2023-03" db="EMBL/GenBank/DDBJ databases">
        <authorList>
            <person name="Julca I."/>
        </authorList>
    </citation>
    <scope>NUCLEOTIDE SEQUENCE</scope>
</reference>
<dbReference type="SUPFAM" id="SSF81383">
    <property type="entry name" value="F-box domain"/>
    <property type="match status" value="1"/>
</dbReference>
<keyword evidence="3" id="KW-1185">Reference proteome</keyword>
<dbReference type="Proteomes" id="UP001161247">
    <property type="component" value="Chromosome 2"/>
</dbReference>
<dbReference type="SUPFAM" id="SSF117281">
    <property type="entry name" value="Kelch motif"/>
    <property type="match status" value="1"/>
</dbReference>
<dbReference type="PANTHER" id="PTHR31672:SF8">
    <property type="entry name" value="F-BOX DOMAIN-CONTAINING PROTEIN"/>
    <property type="match status" value="1"/>
</dbReference>
<organism evidence="2 3">
    <name type="scientific">Oldenlandia corymbosa var. corymbosa</name>
    <dbReference type="NCBI Taxonomy" id="529605"/>
    <lineage>
        <taxon>Eukaryota</taxon>
        <taxon>Viridiplantae</taxon>
        <taxon>Streptophyta</taxon>
        <taxon>Embryophyta</taxon>
        <taxon>Tracheophyta</taxon>
        <taxon>Spermatophyta</taxon>
        <taxon>Magnoliopsida</taxon>
        <taxon>eudicotyledons</taxon>
        <taxon>Gunneridae</taxon>
        <taxon>Pentapetalae</taxon>
        <taxon>asterids</taxon>
        <taxon>lamiids</taxon>
        <taxon>Gentianales</taxon>
        <taxon>Rubiaceae</taxon>
        <taxon>Rubioideae</taxon>
        <taxon>Spermacoceae</taxon>
        <taxon>Hedyotis-Oldenlandia complex</taxon>
        <taxon>Oldenlandia</taxon>
    </lineage>
</organism>
<evidence type="ECO:0000313" key="2">
    <source>
        <dbReference type="EMBL" id="CAI9092954.1"/>
    </source>
</evidence>
<protein>
    <submittedName>
        <fullName evidence="2">OLC1v1028338C1</fullName>
    </submittedName>
</protein>